<accession>A0A840G2K5</accession>
<reference evidence="2 3" key="1">
    <citation type="submission" date="2020-08" db="EMBL/GenBank/DDBJ databases">
        <title>Genomic Encyclopedia of Type Strains, Phase IV (KMG-V): Genome sequencing to study the core and pangenomes of soil and plant-associated prokaryotes.</title>
        <authorList>
            <person name="Whitman W."/>
        </authorList>
    </citation>
    <scope>NUCLEOTIDE SEQUENCE [LARGE SCALE GENOMIC DNA]</scope>
    <source>
        <strain evidence="2 3">34/80</strain>
    </source>
</reference>
<dbReference type="RefSeq" id="WP_260319664.1">
    <property type="nucleotide sequence ID" value="NZ_JACIFZ010000018.1"/>
</dbReference>
<comment type="caution">
    <text evidence="2">The sequence shown here is derived from an EMBL/GenBank/DDBJ whole genome shotgun (WGS) entry which is preliminary data.</text>
</comment>
<sequence length="44" mass="4767">MMTSDLDDHPLNEQDGRAGSDSVPDASIFFAFTDVHSEDGAVIR</sequence>
<dbReference type="EMBL" id="JACIFZ010000018">
    <property type="protein sequence ID" value="MBB4226030.1"/>
    <property type="molecule type" value="Genomic_DNA"/>
</dbReference>
<evidence type="ECO:0000313" key="2">
    <source>
        <dbReference type="EMBL" id="MBB4226030.1"/>
    </source>
</evidence>
<proteinExistence type="predicted"/>
<organism evidence="2 3">
    <name type="scientific">Variovorax guangxiensis</name>
    <dbReference type="NCBI Taxonomy" id="1775474"/>
    <lineage>
        <taxon>Bacteria</taxon>
        <taxon>Pseudomonadati</taxon>
        <taxon>Pseudomonadota</taxon>
        <taxon>Betaproteobacteria</taxon>
        <taxon>Burkholderiales</taxon>
        <taxon>Comamonadaceae</taxon>
        <taxon>Variovorax</taxon>
    </lineage>
</organism>
<protein>
    <submittedName>
        <fullName evidence="2">Uncharacterized protein</fullName>
    </submittedName>
</protein>
<name>A0A840G2K5_9BURK</name>
<feature type="compositionally biased region" description="Basic and acidic residues" evidence="1">
    <location>
        <begin position="1"/>
        <end position="18"/>
    </location>
</feature>
<dbReference type="AlphaFoldDB" id="A0A840G2K5"/>
<evidence type="ECO:0000256" key="1">
    <source>
        <dbReference type="SAM" id="MobiDB-lite"/>
    </source>
</evidence>
<gene>
    <name evidence="2" type="ORF">GGD71_006843</name>
</gene>
<feature type="region of interest" description="Disordered" evidence="1">
    <location>
        <begin position="1"/>
        <end position="23"/>
    </location>
</feature>
<dbReference type="Proteomes" id="UP000524450">
    <property type="component" value="Unassembled WGS sequence"/>
</dbReference>
<evidence type="ECO:0000313" key="3">
    <source>
        <dbReference type="Proteomes" id="UP000524450"/>
    </source>
</evidence>